<dbReference type="EMBL" id="LS483470">
    <property type="protein sequence ID" value="SQI35623.1"/>
    <property type="molecule type" value="Genomic_DNA"/>
</dbReference>
<organism evidence="1 2">
    <name type="scientific">Leminorella richardii</name>
    <dbReference type="NCBI Taxonomy" id="158841"/>
    <lineage>
        <taxon>Bacteria</taxon>
        <taxon>Pseudomonadati</taxon>
        <taxon>Pseudomonadota</taxon>
        <taxon>Gammaproteobacteria</taxon>
        <taxon>Enterobacterales</taxon>
        <taxon>Budviciaceae</taxon>
        <taxon>Leminorella</taxon>
    </lineage>
</organism>
<sequence>MAYLEITLKVSNENRPAAAGVYSKYKGPFLDLIKGAESKELLIRNEDVQVLHGFATIADANAYLQSELFNQDVVTGLAPYLDAAPEVRIYDVA</sequence>
<gene>
    <name evidence="1" type="ORF">NCTC12151_00464</name>
</gene>
<evidence type="ECO:0000313" key="2">
    <source>
        <dbReference type="Proteomes" id="UP000249005"/>
    </source>
</evidence>
<accession>A0A2X4U8W4</accession>
<dbReference type="KEGG" id="lri:NCTC12151_00464"/>
<evidence type="ECO:0008006" key="3">
    <source>
        <dbReference type="Google" id="ProtNLM"/>
    </source>
</evidence>
<reference evidence="1 2" key="1">
    <citation type="submission" date="2018-06" db="EMBL/GenBank/DDBJ databases">
        <authorList>
            <consortium name="Pathogen Informatics"/>
            <person name="Doyle S."/>
        </authorList>
    </citation>
    <scope>NUCLEOTIDE SEQUENCE [LARGE SCALE GENOMIC DNA]</scope>
    <source>
        <strain evidence="1 2">NCTC12151</strain>
    </source>
</reference>
<dbReference type="RefSeq" id="WP_111739115.1">
    <property type="nucleotide sequence ID" value="NZ_LR698987.1"/>
</dbReference>
<dbReference type="Proteomes" id="UP000249005">
    <property type="component" value="Chromosome 1"/>
</dbReference>
<dbReference type="AlphaFoldDB" id="A0A2X4U8W4"/>
<evidence type="ECO:0000313" key="1">
    <source>
        <dbReference type="EMBL" id="SQI35623.1"/>
    </source>
</evidence>
<keyword evidence="2" id="KW-1185">Reference proteome</keyword>
<dbReference type="OrthoDB" id="1163038at2"/>
<name>A0A2X4U8W4_9GAMM</name>
<protein>
    <recommendedName>
        <fullName evidence="3">DUF1330 domain-containing protein</fullName>
    </recommendedName>
</protein>
<proteinExistence type="predicted"/>